<dbReference type="InterPro" id="IPR012337">
    <property type="entry name" value="RNaseH-like_sf"/>
</dbReference>
<dbReference type="EMBL" id="CP034205">
    <property type="protein sequence ID" value="QBZ56060.1"/>
    <property type="molecule type" value="Genomic_DNA"/>
</dbReference>
<dbReference type="Gene3D" id="3.40.50.2300">
    <property type="match status" value="1"/>
</dbReference>
<dbReference type="InterPro" id="IPR003100">
    <property type="entry name" value="PAZ_dom"/>
</dbReference>
<gene>
    <name evidence="3" type="ORF">PoMZ_00966</name>
</gene>
<dbReference type="Pfam" id="PF16486">
    <property type="entry name" value="ArgoN"/>
    <property type="match status" value="1"/>
</dbReference>
<evidence type="ECO:0000256" key="1">
    <source>
        <dbReference type="SAM" id="MobiDB-lite"/>
    </source>
</evidence>
<dbReference type="Gene3D" id="2.170.260.10">
    <property type="entry name" value="paz domain"/>
    <property type="match status" value="1"/>
</dbReference>
<evidence type="ECO:0000259" key="2">
    <source>
        <dbReference type="PROSITE" id="PS50822"/>
    </source>
</evidence>
<dbReference type="AlphaFoldDB" id="A0A4P7N7M7"/>
<dbReference type="GO" id="GO:0003723">
    <property type="term" value="F:RNA binding"/>
    <property type="evidence" value="ECO:0007669"/>
    <property type="project" value="InterPro"/>
</dbReference>
<dbReference type="InterPro" id="IPR045246">
    <property type="entry name" value="Piwi_ago-like"/>
</dbReference>
<dbReference type="SUPFAM" id="SSF101690">
    <property type="entry name" value="PAZ domain"/>
    <property type="match status" value="1"/>
</dbReference>
<evidence type="ECO:0000313" key="3">
    <source>
        <dbReference type="EMBL" id="QBZ56060.1"/>
    </source>
</evidence>
<accession>A0A4P7N7M7</accession>
<reference evidence="3 4" key="1">
    <citation type="journal article" date="2019" name="Mol. Biol. Evol.">
        <title>Blast fungal genomes show frequent chromosomal changes, gene gains and losses, and effector gene turnover.</title>
        <authorList>
            <person name="Gomez Luciano L.B."/>
            <person name="Jason Tsai I."/>
            <person name="Chuma I."/>
            <person name="Tosa Y."/>
            <person name="Chen Y.H."/>
            <person name="Li J.Y."/>
            <person name="Li M.Y."/>
            <person name="Jade Lu M.Y."/>
            <person name="Nakayashiki H."/>
            <person name="Li W.H."/>
        </authorList>
    </citation>
    <scope>NUCLEOTIDE SEQUENCE [LARGE SCALE GENOMIC DNA]</scope>
    <source>
        <strain evidence="3">MZ5-1-6</strain>
    </source>
</reference>
<feature type="compositionally biased region" description="Gly residues" evidence="1">
    <location>
        <begin position="124"/>
        <end position="137"/>
    </location>
</feature>
<feature type="region of interest" description="Disordered" evidence="1">
    <location>
        <begin position="1"/>
        <end position="151"/>
    </location>
</feature>
<dbReference type="InterPro" id="IPR014811">
    <property type="entry name" value="ArgoL1"/>
</dbReference>
<dbReference type="SUPFAM" id="SSF53098">
    <property type="entry name" value="Ribonuclease H-like"/>
    <property type="match status" value="1"/>
</dbReference>
<dbReference type="Proteomes" id="UP000294847">
    <property type="component" value="Chromosome 2"/>
</dbReference>
<proteinExistence type="predicted"/>
<dbReference type="InterPro" id="IPR036397">
    <property type="entry name" value="RNaseH_sf"/>
</dbReference>
<protein>
    <recommendedName>
        <fullName evidence="2">Piwi domain-containing protein</fullName>
    </recommendedName>
</protein>
<dbReference type="CDD" id="cd04657">
    <property type="entry name" value="Piwi_ago-like"/>
    <property type="match status" value="1"/>
</dbReference>
<dbReference type="PANTHER" id="PTHR22891">
    <property type="entry name" value="EUKARYOTIC TRANSLATION INITIATION FACTOR 2C"/>
    <property type="match status" value="1"/>
</dbReference>
<dbReference type="Pfam" id="PF02170">
    <property type="entry name" value="PAZ"/>
    <property type="match status" value="1"/>
</dbReference>
<name>A0A4P7N7M7_PYROR</name>
<dbReference type="Pfam" id="PF02171">
    <property type="entry name" value="Piwi"/>
    <property type="match status" value="1"/>
</dbReference>
<feature type="domain" description="Piwi" evidence="2">
    <location>
        <begin position="740"/>
        <end position="1049"/>
    </location>
</feature>
<feature type="compositionally biased region" description="Basic and acidic residues" evidence="1">
    <location>
        <begin position="11"/>
        <end position="123"/>
    </location>
</feature>
<dbReference type="SMART" id="SM00950">
    <property type="entry name" value="Piwi"/>
    <property type="match status" value="1"/>
</dbReference>
<dbReference type="Gene3D" id="3.30.420.10">
    <property type="entry name" value="Ribonuclease H-like superfamily/Ribonuclease H"/>
    <property type="match status" value="1"/>
</dbReference>
<dbReference type="SMART" id="SM01163">
    <property type="entry name" value="DUF1785"/>
    <property type="match status" value="1"/>
</dbReference>
<dbReference type="InterPro" id="IPR036085">
    <property type="entry name" value="PAZ_dom_sf"/>
</dbReference>
<dbReference type="Pfam" id="PF16488">
    <property type="entry name" value="ArgoL2"/>
    <property type="match status" value="1"/>
</dbReference>
<dbReference type="InterPro" id="IPR032472">
    <property type="entry name" value="ArgoL2"/>
</dbReference>
<dbReference type="InterPro" id="IPR032474">
    <property type="entry name" value="Argonaute_N"/>
</dbReference>
<organism evidence="3 4">
    <name type="scientific">Pyricularia oryzae</name>
    <name type="common">Rice blast fungus</name>
    <name type="synonym">Magnaporthe oryzae</name>
    <dbReference type="NCBI Taxonomy" id="318829"/>
    <lineage>
        <taxon>Eukaryota</taxon>
        <taxon>Fungi</taxon>
        <taxon>Dikarya</taxon>
        <taxon>Ascomycota</taxon>
        <taxon>Pezizomycotina</taxon>
        <taxon>Sordariomycetes</taxon>
        <taxon>Sordariomycetidae</taxon>
        <taxon>Magnaporthales</taxon>
        <taxon>Pyriculariaceae</taxon>
        <taxon>Pyricularia</taxon>
    </lineage>
</organism>
<dbReference type="InterPro" id="IPR003165">
    <property type="entry name" value="Piwi"/>
</dbReference>
<dbReference type="Pfam" id="PF08699">
    <property type="entry name" value="ArgoL1"/>
    <property type="match status" value="1"/>
</dbReference>
<sequence>MSDSNRGRGRGRGDGGSRGDRGGSRGRGGGDRGGDRGRGGSFRGDRGGGDRGGDRGRGGGFRGDRGGGDRGGDRGRGGGFRGDRGGGDRGGDRGRGGGFRGDRGGGDRGGDRGRGGFRGDRGGRGGGGFRGGRGGYQDSGPSIYKPAGGVPAPDKSITALEDKWAESAANISVTELTERAGKLGITSSTLDTTQVTAILPQRPAYGTTGTPVILWANYFSMNVKSQTLFKYALKVKRSGSDEDVVGKLLRTIVRKALDQVAVQNPKNKIVSEFKAKVVSQGKLILPPGGGPVLVEHTGRKRAEEYQVTFSPPEDIDVAKLVEWLRTMNDRLDDIVPTFPKFASTIDAIGIIMGHYARTSPGVVPLGASSARFFPSEANELREFVQMSAMKNLVRGYFSSARPATGRLLLNVNVTHAVFQRSGNAMELIKALLNECRVRDLRSPALRAASRKIAKLKMEVTLFDSKGKKCGVSERSILELSRTTASTTMFKLDKPKDAAAETWADGSPIQYGGNISVAEYYRKKFKQTVDDRLPLIVTGSHKRKLYFPSDFCRILPDQCSNGKLSAGEASAMINFACRGPARNAESIVKVGAETLGISGAVNEILKAFGITVDANLITVQGRVLTAPTLAYLNKTNKSQTVTVRDGSWNLRDLKVVKGGTVPSWGCLTIIDPNDRYGDVSFDDVKITMSAFVQFLNQNMGIRIPGLTNAADQLKTCQVQEGDEYKTIKQGFEQLKGLKPMMVFVILPDSKDAAVYNAVKRIADIDLGVHTVCMVRKNLFKNGPGQNPQYYANVGLKVNLKAGGINHKLSQDIPVSKGGKAMFVGWDVIHPTNLGVDKDSGLPSVVGLVSSIDEHLAQWPAVAWAQKGGQEMADSRLEERFGSRLVLWQKHNQGRLPERIIIFRDGVSEGQFATVENTELPLVRKACAKVYGNKPKPKITIVVSVKRHQTRFFPTDEADMSRSMNNKSGTVVDRGVTVARYWDFFLQSHDALKGTARPARYTVIHNEIFPTVKGANAADELERLTHSLSFLFGRATKAVSICPPAYYADIVCTRHRAHLGELFDSVITGSSVVSGQTGSSASSNNEQQILARADALNVHRNLIDSMYWI</sequence>
<dbReference type="PROSITE" id="PS50822">
    <property type="entry name" value="PIWI"/>
    <property type="match status" value="1"/>
</dbReference>
<evidence type="ECO:0000313" key="4">
    <source>
        <dbReference type="Proteomes" id="UP000294847"/>
    </source>
</evidence>
<dbReference type="CDD" id="cd02846">
    <property type="entry name" value="PAZ_argonaute_like"/>
    <property type="match status" value="1"/>
</dbReference>